<evidence type="ECO:0000313" key="2">
    <source>
        <dbReference type="Proteomes" id="UP000008227"/>
    </source>
</evidence>
<evidence type="ECO:0000313" key="1">
    <source>
        <dbReference type="Ensembl" id="ENSSSCP00000077032.1"/>
    </source>
</evidence>
<proteinExistence type="predicted"/>
<dbReference type="AlphaFoldDB" id="A0A8W4FCA2"/>
<dbReference type="Proteomes" id="UP000008227">
    <property type="component" value="Chromosome 13"/>
</dbReference>
<accession>A0A8W4FCA2</accession>
<dbReference type="GeneTree" id="ENSGT01150000286916"/>
<dbReference type="Ensembl" id="ENSSSCT00000101257.1">
    <property type="protein sequence ID" value="ENSSSCP00000077032.1"/>
    <property type="gene ID" value="ENSSSCG00000055206.1"/>
</dbReference>
<reference evidence="1" key="3">
    <citation type="submission" date="2025-09" db="UniProtKB">
        <authorList>
            <consortium name="Ensembl"/>
        </authorList>
    </citation>
    <scope>IDENTIFICATION</scope>
</reference>
<organism evidence="1 2">
    <name type="scientific">Sus scrofa</name>
    <name type="common">Pig</name>
    <dbReference type="NCBI Taxonomy" id="9823"/>
    <lineage>
        <taxon>Eukaryota</taxon>
        <taxon>Metazoa</taxon>
        <taxon>Chordata</taxon>
        <taxon>Craniata</taxon>
        <taxon>Vertebrata</taxon>
        <taxon>Euteleostomi</taxon>
        <taxon>Mammalia</taxon>
        <taxon>Eutheria</taxon>
        <taxon>Laurasiatheria</taxon>
        <taxon>Artiodactyla</taxon>
        <taxon>Suina</taxon>
        <taxon>Suidae</taxon>
        <taxon>Sus</taxon>
    </lineage>
</organism>
<dbReference type="PANTHER" id="PTHR19446">
    <property type="entry name" value="REVERSE TRANSCRIPTASES"/>
    <property type="match status" value="1"/>
</dbReference>
<protein>
    <submittedName>
        <fullName evidence="1">Uncharacterized protein</fullName>
    </submittedName>
</protein>
<keyword evidence="2" id="KW-1185">Reference proteome</keyword>
<reference evidence="1" key="2">
    <citation type="submission" date="2025-08" db="UniProtKB">
        <authorList>
            <consortium name="Ensembl"/>
        </authorList>
    </citation>
    <scope>IDENTIFICATION</scope>
</reference>
<sequence length="185" mass="21814">MKLEHSLTPYTKRNSKWIKDLDIRRDTIKLLEENIGQTFSDINNSNIFSDPPPRVMTRKTKINKWDLIKLQSFCAAKETLNKTKLQPTEWEKILAKESTDKGLISKIHKHILPLSTKKKTNNPIKKWAEDLNRQFSKEDIWMTKKHMKRCSTSLIIREMQIKITMRNHLTPARMAIIQKSTNNKC</sequence>
<name>A0A8W4FCA2_PIG</name>
<reference evidence="1" key="1">
    <citation type="journal article" date="2020" name="Gigascience">
        <title>An improved pig reference genome sequence to enable pig genetics and genomics research.</title>
        <authorList>
            <person name="Warr A."/>
            <person name="Affara N."/>
            <person name="Aken B."/>
            <person name="Beiki H."/>
            <person name="Bickhart D.M."/>
            <person name="Billis K."/>
            <person name="Chow W."/>
            <person name="Eory L."/>
            <person name="Finlayson H.A."/>
            <person name="Flicek P."/>
            <person name="Giron C.G."/>
            <person name="Griffin D.K."/>
            <person name="Hall R."/>
            <person name="Hannum G."/>
            <person name="Hourlier T."/>
            <person name="Howe K."/>
            <person name="Hume D.A."/>
            <person name="Izuogu O."/>
            <person name="Kim K."/>
            <person name="Koren S."/>
            <person name="Liu H."/>
            <person name="Manchanda N."/>
            <person name="Martin F.J."/>
            <person name="Nonneman D.J."/>
            <person name="O'Connor R.E."/>
            <person name="Phillippy A.M."/>
            <person name="Rohrer G.A."/>
            <person name="Rosen B.D."/>
            <person name="Rund L.A."/>
            <person name="Sargent C.A."/>
            <person name="Schook L.B."/>
            <person name="Schroeder S.G."/>
            <person name="Schwartz A.S."/>
            <person name="Skinner B.M."/>
            <person name="Talbot R."/>
            <person name="Tseng E."/>
            <person name="Tuggle C.K."/>
            <person name="Watson M."/>
            <person name="Smith T.P.L."/>
            <person name="Archibald A.L."/>
        </authorList>
    </citation>
    <scope>NUCLEOTIDE SEQUENCE [LARGE SCALE GENOMIC DNA]</scope>
    <source>
        <strain evidence="1">Duroc</strain>
    </source>
</reference>